<protein>
    <submittedName>
        <fullName evidence="6">Esterase</fullName>
    </submittedName>
</protein>
<evidence type="ECO:0000313" key="7">
    <source>
        <dbReference type="Proteomes" id="UP000782610"/>
    </source>
</evidence>
<feature type="binding site" evidence="4">
    <location>
        <position position="153"/>
    </location>
    <ligand>
        <name>Zn(2+)</name>
        <dbReference type="ChEBI" id="CHEBI:29105"/>
        <label>2</label>
    </ligand>
</feature>
<evidence type="ECO:0000256" key="4">
    <source>
        <dbReference type="PIRSR" id="PIRSR601559-51"/>
    </source>
</evidence>
<feature type="binding site" description="via carbamate group" evidence="4">
    <location>
        <position position="120"/>
    </location>
    <ligand>
        <name>Zn(2+)</name>
        <dbReference type="ChEBI" id="CHEBI:29105"/>
        <label>1</label>
    </ligand>
</feature>
<feature type="binding site" evidence="4">
    <location>
        <position position="7"/>
    </location>
    <ligand>
        <name>Zn(2+)</name>
        <dbReference type="ChEBI" id="CHEBI:29105"/>
        <label>1</label>
    </ligand>
</feature>
<dbReference type="Gene3D" id="3.20.20.140">
    <property type="entry name" value="Metal-dependent hydrolases"/>
    <property type="match status" value="1"/>
</dbReference>
<dbReference type="GO" id="GO:0008270">
    <property type="term" value="F:zinc ion binding"/>
    <property type="evidence" value="ECO:0007669"/>
    <property type="project" value="InterPro"/>
</dbReference>
<dbReference type="InterPro" id="IPR001559">
    <property type="entry name" value="Phosphotriesterase"/>
</dbReference>
<comment type="caution">
    <text evidence="6">The sequence shown here is derived from an EMBL/GenBank/DDBJ whole genome shotgun (WGS) entry which is preliminary data.</text>
</comment>
<dbReference type="PANTHER" id="PTHR10819">
    <property type="entry name" value="PHOSPHOTRIESTERASE-RELATED"/>
    <property type="match status" value="1"/>
</dbReference>
<dbReference type="Proteomes" id="UP000782610">
    <property type="component" value="Unassembled WGS sequence"/>
</dbReference>
<feature type="binding site" evidence="4">
    <location>
        <position position="5"/>
    </location>
    <ligand>
        <name>Zn(2+)</name>
        <dbReference type="ChEBI" id="CHEBI:29105"/>
        <label>1</label>
    </ligand>
</feature>
<feature type="modified residue" description="N6-carboxylysine" evidence="3 5">
    <location>
        <position position="120"/>
    </location>
</feature>
<evidence type="ECO:0000256" key="2">
    <source>
        <dbReference type="ARBA" id="ARBA00022801"/>
    </source>
</evidence>
<feature type="binding site" evidence="4">
    <location>
        <position position="181"/>
    </location>
    <ligand>
        <name>Zn(2+)</name>
        <dbReference type="ChEBI" id="CHEBI:29105"/>
        <label>2</label>
    </ligand>
</feature>
<evidence type="ECO:0000313" key="6">
    <source>
        <dbReference type="EMBL" id="MBI4923938.1"/>
    </source>
</evidence>
<name>A0A933L4T3_9HYPH</name>
<dbReference type="PANTHER" id="PTHR10819:SF3">
    <property type="entry name" value="PHOSPHOTRIESTERASE-RELATED PROTEIN"/>
    <property type="match status" value="1"/>
</dbReference>
<dbReference type="InterPro" id="IPR032466">
    <property type="entry name" value="Metal_Hydrolase"/>
</dbReference>
<dbReference type="EMBL" id="JACRAF010000065">
    <property type="protein sequence ID" value="MBI4923938.1"/>
    <property type="molecule type" value="Genomic_DNA"/>
</dbReference>
<feature type="binding site" description="via carbamate group" evidence="4">
    <location>
        <position position="120"/>
    </location>
    <ligand>
        <name>Zn(2+)</name>
        <dbReference type="ChEBI" id="CHEBI:29105"/>
        <label>2</label>
    </ligand>
</feature>
<feature type="binding site" evidence="4">
    <location>
        <position position="235"/>
    </location>
    <ligand>
        <name>Zn(2+)</name>
        <dbReference type="ChEBI" id="CHEBI:29105"/>
        <label>1</label>
    </ligand>
</feature>
<gene>
    <name evidence="6" type="ORF">HY834_19565</name>
</gene>
<organism evidence="6 7">
    <name type="scientific">Devosia nanyangense</name>
    <dbReference type="NCBI Taxonomy" id="1228055"/>
    <lineage>
        <taxon>Bacteria</taxon>
        <taxon>Pseudomonadati</taxon>
        <taxon>Pseudomonadota</taxon>
        <taxon>Alphaproteobacteria</taxon>
        <taxon>Hyphomicrobiales</taxon>
        <taxon>Devosiaceae</taxon>
        <taxon>Devosia</taxon>
    </lineage>
</organism>
<dbReference type="SUPFAM" id="SSF51556">
    <property type="entry name" value="Metallo-dependent hydrolases"/>
    <property type="match status" value="1"/>
</dbReference>
<dbReference type="PROSITE" id="PS51347">
    <property type="entry name" value="PHOSPHOTRIESTERASE_2"/>
    <property type="match status" value="1"/>
</dbReference>
<keyword evidence="2" id="KW-0378">Hydrolase</keyword>
<evidence type="ECO:0000256" key="5">
    <source>
        <dbReference type="PROSITE-ProRule" id="PRU00679"/>
    </source>
</evidence>
<evidence type="ECO:0000256" key="3">
    <source>
        <dbReference type="PIRSR" id="PIRSR601559-50"/>
    </source>
</evidence>
<evidence type="ECO:0000256" key="1">
    <source>
        <dbReference type="ARBA" id="ARBA00022723"/>
    </source>
</evidence>
<dbReference type="Pfam" id="PF02126">
    <property type="entry name" value="PTE"/>
    <property type="match status" value="1"/>
</dbReference>
<accession>A0A933L4T3</accession>
<reference evidence="6" key="1">
    <citation type="submission" date="2020-07" db="EMBL/GenBank/DDBJ databases">
        <title>Huge and variable diversity of episymbiotic CPR bacteria and DPANN archaea in groundwater ecosystems.</title>
        <authorList>
            <person name="He C.Y."/>
            <person name="Keren R."/>
            <person name="Whittaker M."/>
            <person name="Farag I.F."/>
            <person name="Doudna J."/>
            <person name="Cate J.H.D."/>
            <person name="Banfield J.F."/>
        </authorList>
    </citation>
    <scope>NUCLEOTIDE SEQUENCE</scope>
    <source>
        <strain evidence="6">NC_groundwater_1586_Pr3_B-0.1um_66_15</strain>
    </source>
</reference>
<keyword evidence="1 4" id="KW-0479">Metal-binding</keyword>
<dbReference type="AlphaFoldDB" id="A0A933L4T3"/>
<sequence length="289" mass="31499">MILPHEHVFVDLRTPDQPGYAQADTADVIALMAPEIERIKALGITALVECTTGGVGRRADLDLAVSLATNFPIVVPTGNYREPWIPEWVKTASEAKLEAWMLRELTERFDEADYKAGWIKLSAGDDGITPLEEKILRAAVRAAIPTGAVIGSHTIKGRVVMDQLDILVAEGGRADRFISIHSQAEKDFGLNLAVAERGAWIEYDNIGWVDDDELAPLIVKVLEAGRGNQLLLSHDMGWYDPALVGGGTPKPYTALSESMLPRLRLMGVSAADIVQLTHVNPFEAFARPA</sequence>
<dbReference type="GO" id="GO:0016787">
    <property type="term" value="F:hydrolase activity"/>
    <property type="evidence" value="ECO:0007669"/>
    <property type="project" value="UniProtKB-KW"/>
</dbReference>
<proteinExistence type="inferred from homology"/>
<comment type="cofactor">
    <cofactor evidence="4">
        <name>a divalent metal cation</name>
        <dbReference type="ChEBI" id="CHEBI:60240"/>
    </cofactor>
    <text evidence="4">Binds 2 divalent metal cations per subunit.</text>
</comment>
<comment type="similarity">
    <text evidence="5">Belongs to the metallo-dependent hydrolases superfamily. Phosphotriesterase family.</text>
</comment>